<dbReference type="InterPro" id="IPR000905">
    <property type="entry name" value="Gcp-like_dom"/>
</dbReference>
<reference evidence="2 3" key="1">
    <citation type="journal article" date="2015" name="Nature">
        <title>rRNA introns, odd ribosomes, and small enigmatic genomes across a large radiation of phyla.</title>
        <authorList>
            <person name="Brown C.T."/>
            <person name="Hug L.A."/>
            <person name="Thomas B.C."/>
            <person name="Sharon I."/>
            <person name="Castelle C.J."/>
            <person name="Singh A."/>
            <person name="Wilkins M.J."/>
            <person name="Williams K.H."/>
            <person name="Banfield J.F."/>
        </authorList>
    </citation>
    <scope>NUCLEOTIDE SEQUENCE [LARGE SCALE GENOMIC DNA]</scope>
</reference>
<name>A0A0G1MV37_9BACT</name>
<dbReference type="SUPFAM" id="SSF53067">
    <property type="entry name" value="Actin-like ATPase domain"/>
    <property type="match status" value="1"/>
</dbReference>
<gene>
    <name evidence="2" type="ORF">UX19_C0009G0007</name>
</gene>
<evidence type="ECO:0000259" key="1">
    <source>
        <dbReference type="Pfam" id="PF00814"/>
    </source>
</evidence>
<dbReference type="PATRIC" id="fig|1618559.3.peg.237"/>
<dbReference type="GO" id="GO:0002949">
    <property type="term" value="P:tRNA threonylcarbamoyladenosine modification"/>
    <property type="evidence" value="ECO:0007669"/>
    <property type="project" value="InterPro"/>
</dbReference>
<dbReference type="Proteomes" id="UP000034653">
    <property type="component" value="Unassembled WGS sequence"/>
</dbReference>
<dbReference type="InterPro" id="IPR022496">
    <property type="entry name" value="T6A_TsaB"/>
</dbReference>
<dbReference type="InterPro" id="IPR043129">
    <property type="entry name" value="ATPase_NBD"/>
</dbReference>
<feature type="domain" description="Gcp-like" evidence="1">
    <location>
        <begin position="26"/>
        <end position="85"/>
    </location>
</feature>
<keyword evidence="2" id="KW-0645">Protease</keyword>
<evidence type="ECO:0000313" key="2">
    <source>
        <dbReference type="EMBL" id="KKU12052.1"/>
    </source>
</evidence>
<organism evidence="2 3">
    <name type="scientific">Candidatus Woesebacteria bacterium GW2011_GWA1_45_8</name>
    <dbReference type="NCBI Taxonomy" id="1618559"/>
    <lineage>
        <taxon>Bacteria</taxon>
        <taxon>Candidatus Woeseibacteriota</taxon>
    </lineage>
</organism>
<dbReference type="GO" id="GO:0006508">
    <property type="term" value="P:proteolysis"/>
    <property type="evidence" value="ECO:0007669"/>
    <property type="project" value="UniProtKB-KW"/>
</dbReference>
<dbReference type="NCBIfam" id="TIGR03725">
    <property type="entry name" value="T6A_YeaZ"/>
    <property type="match status" value="1"/>
</dbReference>
<accession>A0A0G1MV37</accession>
<dbReference type="AlphaFoldDB" id="A0A0G1MV37"/>
<dbReference type="Pfam" id="PF00814">
    <property type="entry name" value="TsaD"/>
    <property type="match status" value="1"/>
</dbReference>
<proteinExistence type="predicted"/>
<dbReference type="GO" id="GO:0008233">
    <property type="term" value="F:peptidase activity"/>
    <property type="evidence" value="ECO:0007669"/>
    <property type="project" value="UniProtKB-KW"/>
</dbReference>
<dbReference type="EMBL" id="LCLG01000009">
    <property type="protein sequence ID" value="KKU12052.1"/>
    <property type="molecule type" value="Genomic_DNA"/>
</dbReference>
<keyword evidence="2" id="KW-0378">Hydrolase</keyword>
<comment type="caution">
    <text evidence="2">The sequence shown here is derived from an EMBL/GenBank/DDBJ whole genome shotgun (WGS) entry which is preliminary data.</text>
</comment>
<sequence>MKLFIDTSDREKIVVGIDQKRFETSAKKEASQKLLPFIEEVLKREGKDFKDIEKIQVAEGPGSFTGLRVGVSVANALGFSLGVPVNGKDLRKGEVVDIRYS</sequence>
<protein>
    <submittedName>
        <fullName evidence="2">Glycoprotease</fullName>
    </submittedName>
</protein>
<dbReference type="Gene3D" id="3.30.420.40">
    <property type="match status" value="1"/>
</dbReference>
<evidence type="ECO:0000313" key="3">
    <source>
        <dbReference type="Proteomes" id="UP000034653"/>
    </source>
</evidence>